<proteinExistence type="predicted"/>
<dbReference type="RefSeq" id="WP_075073725.1">
    <property type="nucleotide sequence ID" value="NZ_DF967972.1"/>
</dbReference>
<evidence type="ECO:0000313" key="4">
    <source>
        <dbReference type="EMBL" id="GAP14468.1"/>
    </source>
</evidence>
<dbReference type="STRING" id="360412.LARV_02238"/>
<dbReference type="Pfam" id="PF26273">
    <property type="entry name" value="Gly_zipper"/>
    <property type="match status" value="1"/>
</dbReference>
<sequence length="75" mass="7940">MDNNDKEIANNEAQEQDTPREKATEGDDNYMVTGMCIGMCLGVAVGQLLFDNLATGMAVGMCLGLAIGSGIKKKK</sequence>
<reference evidence="4" key="1">
    <citation type="submission" date="2015-07" db="EMBL/GenBank/DDBJ databases">
        <title>Draft Genome Sequences of Anaerolinea thermolimosa IMO-1, Bellilinea caldifistulae GOMI-1, Leptolinea tardivitalis YMTK-2, Levilinea saccharolytica KIBI-1,Longilinea arvoryzae KOME-1, Previously Described as Members of the Anaerolineaceae (Chloroflexi).</title>
        <authorList>
            <person name="Sekiguchi Y."/>
            <person name="Ohashi A."/>
            <person name="Matsuura N."/>
            <person name="Tourlousse M.D."/>
        </authorList>
    </citation>
    <scope>NUCLEOTIDE SEQUENCE [LARGE SCALE GENOMIC DNA]</scope>
    <source>
        <strain evidence="4">KOME-1</strain>
    </source>
</reference>
<protein>
    <recommendedName>
        <fullName evidence="3">Glycine zipper-like domain-containing protein</fullName>
    </recommendedName>
</protein>
<dbReference type="AlphaFoldDB" id="A0A0S7BH96"/>
<keyword evidence="5" id="KW-1185">Reference proteome</keyword>
<feature type="transmembrane region" description="Helical" evidence="2">
    <location>
        <begin position="30"/>
        <end position="48"/>
    </location>
</feature>
<dbReference type="Proteomes" id="UP000055060">
    <property type="component" value="Unassembled WGS sequence"/>
</dbReference>
<feature type="domain" description="Glycine zipper-like" evidence="3">
    <location>
        <begin position="33"/>
        <end position="74"/>
    </location>
</feature>
<keyword evidence="2" id="KW-0472">Membrane</keyword>
<evidence type="ECO:0000256" key="1">
    <source>
        <dbReference type="SAM" id="MobiDB-lite"/>
    </source>
</evidence>
<name>A0A0S7BH96_9CHLR</name>
<evidence type="ECO:0000313" key="5">
    <source>
        <dbReference type="Proteomes" id="UP000055060"/>
    </source>
</evidence>
<gene>
    <name evidence="4" type="ORF">LARV_02238</name>
</gene>
<dbReference type="OrthoDB" id="4327813at2"/>
<organism evidence="4">
    <name type="scientific">Longilinea arvoryzae</name>
    <dbReference type="NCBI Taxonomy" id="360412"/>
    <lineage>
        <taxon>Bacteria</taxon>
        <taxon>Bacillati</taxon>
        <taxon>Chloroflexota</taxon>
        <taxon>Anaerolineae</taxon>
        <taxon>Anaerolineales</taxon>
        <taxon>Anaerolineaceae</taxon>
        <taxon>Longilinea</taxon>
    </lineage>
</organism>
<evidence type="ECO:0000259" key="3">
    <source>
        <dbReference type="Pfam" id="PF26273"/>
    </source>
</evidence>
<dbReference type="InterPro" id="IPR058598">
    <property type="entry name" value="Gly_zipper-like_dom"/>
</dbReference>
<feature type="region of interest" description="Disordered" evidence="1">
    <location>
        <begin position="1"/>
        <end position="26"/>
    </location>
</feature>
<dbReference type="EMBL" id="DF967972">
    <property type="protein sequence ID" value="GAP14468.1"/>
    <property type="molecule type" value="Genomic_DNA"/>
</dbReference>
<evidence type="ECO:0000256" key="2">
    <source>
        <dbReference type="SAM" id="Phobius"/>
    </source>
</evidence>
<feature type="transmembrane region" description="Helical" evidence="2">
    <location>
        <begin position="54"/>
        <end position="71"/>
    </location>
</feature>
<keyword evidence="2" id="KW-1133">Transmembrane helix</keyword>
<keyword evidence="2" id="KW-0812">Transmembrane</keyword>
<accession>A0A0S7BH96</accession>